<feature type="compositionally biased region" description="Pro residues" evidence="3">
    <location>
        <begin position="37"/>
        <end position="50"/>
    </location>
</feature>
<dbReference type="InterPro" id="IPR017930">
    <property type="entry name" value="Myb_dom"/>
</dbReference>
<evidence type="ECO:0008006" key="8">
    <source>
        <dbReference type="Google" id="ProtNLM"/>
    </source>
</evidence>
<evidence type="ECO:0000313" key="7">
    <source>
        <dbReference type="Proteomes" id="UP001445335"/>
    </source>
</evidence>
<dbReference type="InterPro" id="IPR050560">
    <property type="entry name" value="MYB_TF"/>
</dbReference>
<evidence type="ECO:0000313" key="6">
    <source>
        <dbReference type="EMBL" id="KAK9828042.1"/>
    </source>
</evidence>
<feature type="domain" description="HTH myb-type" evidence="5">
    <location>
        <begin position="143"/>
        <end position="192"/>
    </location>
</feature>
<evidence type="ECO:0000256" key="1">
    <source>
        <dbReference type="ARBA" id="ARBA00022737"/>
    </source>
</evidence>
<evidence type="ECO:0000256" key="2">
    <source>
        <dbReference type="ARBA" id="ARBA00023125"/>
    </source>
</evidence>
<dbReference type="InterPro" id="IPR001005">
    <property type="entry name" value="SANT/Myb"/>
</dbReference>
<dbReference type="PROSITE" id="PS50090">
    <property type="entry name" value="MYB_LIKE"/>
    <property type="match status" value="2"/>
</dbReference>
<proteinExistence type="predicted"/>
<evidence type="ECO:0000259" key="5">
    <source>
        <dbReference type="PROSITE" id="PS51294"/>
    </source>
</evidence>
<dbReference type="InterPro" id="IPR009057">
    <property type="entry name" value="Homeodomain-like_sf"/>
</dbReference>
<gene>
    <name evidence="6" type="ORF">WJX81_004340</name>
</gene>
<dbReference type="AlphaFoldDB" id="A0AAW1R2U8"/>
<dbReference type="EMBL" id="JALJOU010000053">
    <property type="protein sequence ID" value="KAK9828042.1"/>
    <property type="molecule type" value="Genomic_DNA"/>
</dbReference>
<feature type="region of interest" description="Disordered" evidence="3">
    <location>
        <begin position="596"/>
        <end position="785"/>
    </location>
</feature>
<dbReference type="Pfam" id="PF13921">
    <property type="entry name" value="Myb_DNA-bind_6"/>
    <property type="match status" value="1"/>
</dbReference>
<dbReference type="Gene3D" id="1.10.10.60">
    <property type="entry name" value="Homeodomain-like"/>
    <property type="match status" value="2"/>
</dbReference>
<feature type="compositionally biased region" description="Low complexity" evidence="3">
    <location>
        <begin position="618"/>
        <end position="631"/>
    </location>
</feature>
<feature type="region of interest" description="Disordered" evidence="3">
    <location>
        <begin position="69"/>
        <end position="93"/>
    </location>
</feature>
<dbReference type="Proteomes" id="UP001445335">
    <property type="component" value="Unassembled WGS sequence"/>
</dbReference>
<feature type="domain" description="Myb-like" evidence="4">
    <location>
        <begin position="138"/>
        <end position="188"/>
    </location>
</feature>
<accession>A0AAW1R2U8</accession>
<name>A0AAW1R2U8_9CHLO</name>
<evidence type="ECO:0000259" key="4">
    <source>
        <dbReference type="PROSITE" id="PS50090"/>
    </source>
</evidence>
<keyword evidence="2" id="KW-0238">DNA-binding</keyword>
<dbReference type="SMART" id="SM00717">
    <property type="entry name" value="SANT"/>
    <property type="match status" value="2"/>
</dbReference>
<keyword evidence="1" id="KW-0677">Repeat</keyword>
<dbReference type="CDD" id="cd00167">
    <property type="entry name" value="SANT"/>
    <property type="match status" value="2"/>
</dbReference>
<feature type="compositionally biased region" description="Low complexity" evidence="3">
    <location>
        <begin position="433"/>
        <end position="447"/>
    </location>
</feature>
<comment type="caution">
    <text evidence="6">The sequence shown here is derived from an EMBL/GenBank/DDBJ whole genome shotgun (WGS) entry which is preliminary data.</text>
</comment>
<feature type="compositionally biased region" description="Acidic residues" evidence="3">
    <location>
        <begin position="753"/>
        <end position="764"/>
    </location>
</feature>
<dbReference type="FunFam" id="1.10.10.60:FF:000010">
    <property type="entry name" value="Transcriptional activator Myb isoform A"/>
    <property type="match status" value="1"/>
</dbReference>
<protein>
    <recommendedName>
        <fullName evidence="8">MYB transcription factor</fullName>
    </recommendedName>
</protein>
<dbReference type="PROSITE" id="PS51294">
    <property type="entry name" value="HTH_MYB"/>
    <property type="match status" value="2"/>
</dbReference>
<feature type="compositionally biased region" description="Polar residues" evidence="3">
    <location>
        <begin position="733"/>
        <end position="742"/>
    </location>
</feature>
<dbReference type="SUPFAM" id="SSF46689">
    <property type="entry name" value="Homeodomain-like"/>
    <property type="match status" value="1"/>
</dbReference>
<feature type="region of interest" description="Disordered" evidence="3">
    <location>
        <begin position="321"/>
        <end position="396"/>
    </location>
</feature>
<feature type="region of interest" description="Disordered" evidence="3">
    <location>
        <begin position="212"/>
        <end position="252"/>
    </location>
</feature>
<feature type="compositionally biased region" description="Basic and acidic residues" evidence="3">
    <location>
        <begin position="718"/>
        <end position="732"/>
    </location>
</feature>
<evidence type="ECO:0000256" key="3">
    <source>
        <dbReference type="SAM" id="MobiDB-lite"/>
    </source>
</evidence>
<feature type="domain" description="HTH myb-type" evidence="5">
    <location>
        <begin position="90"/>
        <end position="141"/>
    </location>
</feature>
<sequence length="886" mass="90316">MEGRLLRWRKETCAEVLNASTGRRRRLSGAGMDTSAPPQPRPPAPPPPAQAHPLAAHLALGHATNADGTAYLPGLTKSGKRRRKHPVAEVKGQWTQEEDNRLIRLVTQLGEGNWSRLVTEFPGRIGKQLRERWNHELRPDITKAAWTPDEEVKLVTEHRRTGNSWADIARVLPGRTCNAVKNHWNATLRRIVRNGPDRQPITPLEKYLHELGCAKPRPGDKPWTKPQATTRARGPRPQPPPPPRASALPPGAVFGLPVPGLVQGTLTAPDLAPVPDPPPAPIYGIVSGLAMSGTGAGAQRSYELRIDIAAAAAAAAAVAGQEPRPPASPEAAAAAAPGTAAAADGVANEQEAGGGEAAAEQGGDLTEGEGGDQRPTERPRTSRGSGRGRGVSGRAWPEGSAAAQVYNNLVKEGLVRPRLAGSDGERDGPDFNPSPGRGRRPGAPTRTRGGRGRGRSEGKGRGRRRGVRVGAADGGKDGGAEPNDGSTQSDSETASGDAEAEFGKEHDSGAENSALSPRGRPREGEASAKRGKRKRAVPPAEEGGAGGSDAAAGARKRRGAAAEAGPVTRNNPAKAGAGRGKVVGEETAALALLLLDYDKKDKGAGNKAKAAGRGRGAGAAATASPGGSSPKPGAPGRGARGAGRRSGGAQVGDPAQERGGDARGASGGSGKKKKREGSAGRGRGAAPPNLPANARGTRGPRRARGPATTGVEAATQTEHGEASAEGDPDRNPGSESLPNSNPAADREATQESDAVDVDELEELIDIGPDSSLGEGNPNLDPKNADMEDCAVQTMGLDADAAAAAAAAEVIVAGEAAAAVGASSEDRVAQMGAAGTPSAATVERLRQLLASGGPEVDMLRQALTSGGGSRAALTEAAAQVLAQALHG</sequence>
<organism evidence="6 7">
    <name type="scientific">Elliptochloris bilobata</name>
    <dbReference type="NCBI Taxonomy" id="381761"/>
    <lineage>
        <taxon>Eukaryota</taxon>
        <taxon>Viridiplantae</taxon>
        <taxon>Chlorophyta</taxon>
        <taxon>core chlorophytes</taxon>
        <taxon>Trebouxiophyceae</taxon>
        <taxon>Trebouxiophyceae incertae sedis</taxon>
        <taxon>Elliptochloris clade</taxon>
        <taxon>Elliptochloris</taxon>
    </lineage>
</organism>
<feature type="compositionally biased region" description="Basic and acidic residues" evidence="3">
    <location>
        <begin position="371"/>
        <end position="380"/>
    </location>
</feature>
<dbReference type="GO" id="GO:0000978">
    <property type="term" value="F:RNA polymerase II cis-regulatory region sequence-specific DNA binding"/>
    <property type="evidence" value="ECO:0007669"/>
    <property type="project" value="TreeGrafter"/>
</dbReference>
<dbReference type="GO" id="GO:0000981">
    <property type="term" value="F:DNA-binding transcription factor activity, RNA polymerase II-specific"/>
    <property type="evidence" value="ECO:0007669"/>
    <property type="project" value="TreeGrafter"/>
</dbReference>
<dbReference type="PANTHER" id="PTHR45614:SF232">
    <property type="entry name" value="TRANSCRIPTION FACTOR MYB3R-2"/>
    <property type="match status" value="1"/>
</dbReference>
<keyword evidence="7" id="KW-1185">Reference proteome</keyword>
<feature type="region of interest" description="Disordered" evidence="3">
    <location>
        <begin position="417"/>
        <end position="583"/>
    </location>
</feature>
<dbReference type="PANTHER" id="PTHR45614">
    <property type="entry name" value="MYB PROTEIN-RELATED"/>
    <property type="match status" value="1"/>
</dbReference>
<feature type="compositionally biased region" description="Gly residues" evidence="3">
    <location>
        <begin position="635"/>
        <end position="650"/>
    </location>
</feature>
<dbReference type="GO" id="GO:0005634">
    <property type="term" value="C:nucleus"/>
    <property type="evidence" value="ECO:0007669"/>
    <property type="project" value="TreeGrafter"/>
</dbReference>
<reference evidence="6 7" key="1">
    <citation type="journal article" date="2024" name="Nat. Commun.">
        <title>Phylogenomics reveals the evolutionary origins of lichenization in chlorophyte algae.</title>
        <authorList>
            <person name="Puginier C."/>
            <person name="Libourel C."/>
            <person name="Otte J."/>
            <person name="Skaloud P."/>
            <person name="Haon M."/>
            <person name="Grisel S."/>
            <person name="Petersen M."/>
            <person name="Berrin J.G."/>
            <person name="Delaux P.M."/>
            <person name="Dal Grande F."/>
            <person name="Keller J."/>
        </authorList>
    </citation>
    <scope>NUCLEOTIDE SEQUENCE [LARGE SCALE GENOMIC DNA]</scope>
    <source>
        <strain evidence="6 7">SAG 245.80</strain>
    </source>
</reference>
<feature type="compositionally biased region" description="Low complexity" evidence="3">
    <location>
        <begin position="329"/>
        <end position="343"/>
    </location>
</feature>
<feature type="region of interest" description="Disordered" evidence="3">
    <location>
        <begin position="19"/>
        <end position="52"/>
    </location>
</feature>
<feature type="domain" description="Myb-like" evidence="4">
    <location>
        <begin position="91"/>
        <end position="137"/>
    </location>
</feature>
<feature type="compositionally biased region" description="Polar residues" evidence="3">
    <location>
        <begin position="484"/>
        <end position="494"/>
    </location>
</feature>